<dbReference type="Proteomes" id="UP000543804">
    <property type="component" value="Unassembled WGS sequence"/>
</dbReference>
<reference evidence="2 3" key="1">
    <citation type="submission" date="2020-04" db="EMBL/GenBank/DDBJ databases">
        <authorList>
            <person name="Hitch T.C.A."/>
            <person name="Wylensek D."/>
            <person name="Clavel T."/>
        </authorList>
    </citation>
    <scope>NUCLEOTIDE SEQUENCE [LARGE SCALE GENOMIC DNA]</scope>
    <source>
        <strain evidence="2 3">PG-130-P53-12</strain>
    </source>
</reference>
<dbReference type="AlphaFoldDB" id="A0A848BAZ1"/>
<dbReference type="SUPFAM" id="SSF53807">
    <property type="entry name" value="Helical backbone' metal receptor"/>
    <property type="match status" value="1"/>
</dbReference>
<feature type="domain" description="Nitrogenase/oxidoreductase component 1" evidence="1">
    <location>
        <begin position="54"/>
        <end position="361"/>
    </location>
</feature>
<evidence type="ECO:0000313" key="3">
    <source>
        <dbReference type="Proteomes" id="UP000543804"/>
    </source>
</evidence>
<evidence type="ECO:0000313" key="2">
    <source>
        <dbReference type="EMBL" id="NMD98477.1"/>
    </source>
</evidence>
<dbReference type="Pfam" id="PF00148">
    <property type="entry name" value="Oxidored_nitro"/>
    <property type="match status" value="1"/>
</dbReference>
<dbReference type="InterPro" id="IPR049939">
    <property type="entry name" value="NifE-like"/>
</dbReference>
<gene>
    <name evidence="2" type="ORF">HF878_03130</name>
</gene>
<dbReference type="GO" id="GO:0016491">
    <property type="term" value="F:oxidoreductase activity"/>
    <property type="evidence" value="ECO:0007669"/>
    <property type="project" value="InterPro"/>
</dbReference>
<name>A0A848BAZ1_9FIRM</name>
<sequence>MIDTRAGAEPAAFSRTAAELAAAGPAGIPAELTTSGHLIYNSPAALDFNSPGAQGFGVKRAGLSVPGSIMLLISPPCCGRNTAALSGPGRYGERFAFYEMDERDIVTGRHLARIPEAATAFVASRREPPSAVMLCCTCADALLGTDMERVARKAEARVHLPVRPCYMYALTRESVHPPMVQVREAIYSLLAPRPKVATSVNLLGSFAPWAETSELYALLRGSGVKQIREIGRCRTFAEFSAMAEANVNLVLAEEAQAAAALLAKKLRIPFVGLRRFYAPGRIHHQYQALSRALGVTLDDAPLYERAKSRLAALREALAGRRVRLAVGSRLNADPFELALVLSSAGFTVTKIFSTVQPQDLFFLRVLADCSPLTRIYSNLSPTMAAFPDDENAPDLVLGADAHFYYPSLPCIAWNSEEQPFGYDALLRLTDALLEKLGGVS</sequence>
<dbReference type="EMBL" id="JABAFA010000005">
    <property type="protein sequence ID" value="NMD98477.1"/>
    <property type="molecule type" value="Genomic_DNA"/>
</dbReference>
<evidence type="ECO:0000259" key="1">
    <source>
        <dbReference type="Pfam" id="PF00148"/>
    </source>
</evidence>
<protein>
    <submittedName>
        <fullName evidence="2">Oxidoreductase</fullName>
    </submittedName>
</protein>
<keyword evidence="3" id="KW-1185">Reference proteome</keyword>
<dbReference type="PANTHER" id="PTHR42956">
    <property type="entry name" value="NITROGENASE IRON-MOLYBDENUM COFACTOR BIOSYNTHESIS PROTEIN NIFE"/>
    <property type="match status" value="1"/>
</dbReference>
<accession>A0A848BAZ1</accession>
<dbReference type="InterPro" id="IPR000510">
    <property type="entry name" value="Nase/OxRdtase_comp1"/>
</dbReference>
<dbReference type="RefSeq" id="WP_170077173.1">
    <property type="nucleotide sequence ID" value="NZ_JABAFA010000005.1"/>
</dbReference>
<organism evidence="2 3">
    <name type="scientific">Selenomonas bovis</name>
    <dbReference type="NCBI Taxonomy" id="416586"/>
    <lineage>
        <taxon>Bacteria</taxon>
        <taxon>Bacillati</taxon>
        <taxon>Bacillota</taxon>
        <taxon>Negativicutes</taxon>
        <taxon>Selenomonadales</taxon>
        <taxon>Selenomonadaceae</taxon>
        <taxon>Selenomonas</taxon>
    </lineage>
</organism>
<comment type="caution">
    <text evidence="2">The sequence shown here is derived from an EMBL/GenBank/DDBJ whole genome shotgun (WGS) entry which is preliminary data.</text>
</comment>
<dbReference type="Gene3D" id="3.40.50.1980">
    <property type="entry name" value="Nitrogenase molybdenum iron protein domain"/>
    <property type="match status" value="2"/>
</dbReference>
<proteinExistence type="predicted"/>
<dbReference type="PANTHER" id="PTHR42956:SF1">
    <property type="entry name" value="NITROGENASE IRON-MOLYBDENUM COFACTOR BIOSYNTHESIS PROTEIN NIFE"/>
    <property type="match status" value="1"/>
</dbReference>